<accession>A0A433DH39</accession>
<dbReference type="EMBL" id="RBNI01001643">
    <property type="protein sequence ID" value="RUP50171.1"/>
    <property type="molecule type" value="Genomic_DNA"/>
</dbReference>
<gene>
    <name evidence="1" type="ORF">BC936DRAFT_140109</name>
</gene>
<protein>
    <submittedName>
        <fullName evidence="1">Uncharacterized protein</fullName>
    </submittedName>
</protein>
<dbReference type="Proteomes" id="UP000268093">
    <property type="component" value="Unassembled WGS sequence"/>
</dbReference>
<keyword evidence="2" id="KW-1185">Reference proteome</keyword>
<evidence type="ECO:0000313" key="1">
    <source>
        <dbReference type="EMBL" id="RUP50171.1"/>
    </source>
</evidence>
<proteinExistence type="predicted"/>
<name>A0A433DH39_9FUNG</name>
<sequence length="110" mass="12605">MIFIGMAHVHSPSSKTTAISTGRHPRRRQIWLPHWRQQSLGLSSMHKSMFGTEDEVVFLLDQHTVKIPLDEVCIRAVKPVDGMKWLFCYVYGLLYPSDDLHSLFASHSVV</sequence>
<evidence type="ECO:0000313" key="2">
    <source>
        <dbReference type="Proteomes" id="UP000268093"/>
    </source>
</evidence>
<comment type="caution">
    <text evidence="1">The sequence shown here is derived from an EMBL/GenBank/DDBJ whole genome shotgun (WGS) entry which is preliminary data.</text>
</comment>
<dbReference type="AlphaFoldDB" id="A0A433DH39"/>
<organism evidence="1 2">
    <name type="scientific">Jimgerdemannia flammicorona</name>
    <dbReference type="NCBI Taxonomy" id="994334"/>
    <lineage>
        <taxon>Eukaryota</taxon>
        <taxon>Fungi</taxon>
        <taxon>Fungi incertae sedis</taxon>
        <taxon>Mucoromycota</taxon>
        <taxon>Mucoromycotina</taxon>
        <taxon>Endogonomycetes</taxon>
        <taxon>Endogonales</taxon>
        <taxon>Endogonaceae</taxon>
        <taxon>Jimgerdemannia</taxon>
    </lineage>
</organism>
<reference evidence="1 2" key="1">
    <citation type="journal article" date="2018" name="New Phytol.">
        <title>Phylogenomics of Endogonaceae and evolution of mycorrhizas within Mucoromycota.</title>
        <authorList>
            <person name="Chang Y."/>
            <person name="Desiro A."/>
            <person name="Na H."/>
            <person name="Sandor L."/>
            <person name="Lipzen A."/>
            <person name="Clum A."/>
            <person name="Barry K."/>
            <person name="Grigoriev I.V."/>
            <person name="Martin F.M."/>
            <person name="Stajich J.E."/>
            <person name="Smith M.E."/>
            <person name="Bonito G."/>
            <person name="Spatafora J.W."/>
        </authorList>
    </citation>
    <scope>NUCLEOTIDE SEQUENCE [LARGE SCALE GENOMIC DNA]</scope>
    <source>
        <strain evidence="1 2">GMNB39</strain>
    </source>
</reference>